<keyword evidence="3" id="KW-0460">Magnesium</keyword>
<comment type="cofactor">
    <cofactor evidence="1">
        <name>Mg(2+)</name>
        <dbReference type="ChEBI" id="CHEBI:18420"/>
    </cofactor>
</comment>
<dbReference type="NCBIfam" id="TIGR01453">
    <property type="entry name" value="grpIintron_endo"/>
    <property type="match status" value="1"/>
</dbReference>
<dbReference type="Pfam" id="PF22083">
    <property type="entry name" value="I-HmuI_NUMOD-like"/>
    <property type="match status" value="1"/>
</dbReference>
<organism evidence="5 6">
    <name type="scientific">Staphylococcus phage PH15</name>
    <dbReference type="NCBI Taxonomy" id="2913977"/>
    <lineage>
        <taxon>Viruses</taxon>
        <taxon>Duplodnaviria</taxon>
        <taxon>Heunggongvirae</taxon>
        <taxon>Uroviricota</taxon>
        <taxon>Caudoviricetes</taxon>
        <taxon>Rockefellervirus</taxon>
        <taxon>Rockefellervirus PH15</taxon>
    </lineage>
</organism>
<dbReference type="InterPro" id="IPR003611">
    <property type="entry name" value="NUMOD3"/>
</dbReference>
<feature type="domain" description="GIY-YIG" evidence="4">
    <location>
        <begin position="1"/>
        <end position="85"/>
    </location>
</feature>
<evidence type="ECO:0000259" key="4">
    <source>
        <dbReference type="PROSITE" id="PS50164"/>
    </source>
</evidence>
<dbReference type="SUPFAM" id="SSF82771">
    <property type="entry name" value="GIY-YIG endonuclease"/>
    <property type="match status" value="1"/>
</dbReference>
<dbReference type="CDD" id="cd10443">
    <property type="entry name" value="GIY-YIG_HE_Tlr8p_PBC-V_like"/>
    <property type="match status" value="1"/>
</dbReference>
<accession>A1BU52</accession>
<dbReference type="Pfam" id="PF01541">
    <property type="entry name" value="GIY-YIG"/>
    <property type="match status" value="1"/>
</dbReference>
<dbReference type="InterPro" id="IPR035901">
    <property type="entry name" value="GIY-YIG_endonuc_sf"/>
</dbReference>
<evidence type="ECO:0000313" key="5">
    <source>
        <dbReference type="EMBL" id="ABI21778.1"/>
    </source>
</evidence>
<reference evidence="5 6" key="1">
    <citation type="journal article" date="2007" name="J. Bacteriol.">
        <title>First Complete Genome Sequence of Two Staphylococcus epidermidis Bacteriophages.</title>
        <authorList>
            <person name="Daniel A."/>
            <person name="Bonnen P.E."/>
            <person name="Fischetti V.A."/>
        </authorList>
    </citation>
    <scope>NUCLEOTIDE SEQUENCE</scope>
    <source>
        <strain evidence="5">PH15</strain>
    </source>
</reference>
<dbReference type="KEGG" id="vg:4643170"/>
<dbReference type="Gene3D" id="3.40.1440.10">
    <property type="entry name" value="GIY-YIG endonuclease"/>
    <property type="match status" value="1"/>
</dbReference>
<comment type="similarity">
    <text evidence="2">To endonucleases of group I introns of fungi and phage.</text>
</comment>
<dbReference type="GO" id="GO:0004519">
    <property type="term" value="F:endonuclease activity"/>
    <property type="evidence" value="ECO:0007669"/>
    <property type="project" value="UniProtKB-KW"/>
</dbReference>
<dbReference type="InterPro" id="IPR000305">
    <property type="entry name" value="GIY-YIG_endonuc"/>
</dbReference>
<keyword evidence="5" id="KW-0378">Hydrolase</keyword>
<dbReference type="InterPro" id="IPR006350">
    <property type="entry name" value="Intron_endoG1"/>
</dbReference>
<sequence length="209" mass="24466">MIIYCITNKLNGKQYVGQTINTLDYRYKQHCRCNRSYIGRVIKKYGKENFTIEEIDNAMFIEDLNVKEQHWISKLGTMKPNGYNLCLGGDNTYGYHHTEIARRKMSLTKRQSEKMKGKNNHFYGKKHSEETRKKMSNAWKSGKRVLTPEHQDKLRKAHATKKVLNVDTGEAFNSVKEASEKYSLQATHISRVCRGKRKTTGGYKWEYIE</sequence>
<evidence type="ECO:0000256" key="1">
    <source>
        <dbReference type="ARBA" id="ARBA00001946"/>
    </source>
</evidence>
<dbReference type="RefSeq" id="YP_950665.1">
    <property type="nucleotide sequence ID" value="NC_008723.1"/>
</dbReference>
<dbReference type="SMART" id="SM00496">
    <property type="entry name" value="IENR2"/>
    <property type="match status" value="2"/>
</dbReference>
<dbReference type="SUPFAM" id="SSF64496">
    <property type="entry name" value="DNA-binding domain of intron-encoded endonucleases"/>
    <property type="match status" value="1"/>
</dbReference>
<gene>
    <name evidence="5" type="ORF">ph3</name>
</gene>
<evidence type="ECO:0000313" key="6">
    <source>
        <dbReference type="Proteomes" id="UP000006925"/>
    </source>
</evidence>
<dbReference type="Proteomes" id="UP000006925">
    <property type="component" value="Segment"/>
</dbReference>
<keyword evidence="6" id="KW-1185">Reference proteome</keyword>
<dbReference type="PROSITE" id="PS50164">
    <property type="entry name" value="GIY_YIG"/>
    <property type="match status" value="1"/>
</dbReference>
<proteinExistence type="predicted"/>
<dbReference type="EMBL" id="DQ834250">
    <property type="protein sequence ID" value="ABI21778.1"/>
    <property type="molecule type" value="Genomic_DNA"/>
</dbReference>
<dbReference type="InterPro" id="IPR054307">
    <property type="entry name" value="I-HmuI_NUMOD-like"/>
</dbReference>
<dbReference type="InterPro" id="IPR036388">
    <property type="entry name" value="WH-like_DNA-bd_sf"/>
</dbReference>
<evidence type="ECO:0000256" key="3">
    <source>
        <dbReference type="ARBA" id="ARBA00022842"/>
    </source>
</evidence>
<dbReference type="SMART" id="SM00465">
    <property type="entry name" value="GIYc"/>
    <property type="match status" value="1"/>
</dbReference>
<dbReference type="GeneID" id="4643170"/>
<keyword evidence="5" id="KW-0255">Endonuclease</keyword>
<dbReference type="GO" id="GO:0003677">
    <property type="term" value="F:DNA binding"/>
    <property type="evidence" value="ECO:0007669"/>
    <property type="project" value="InterPro"/>
</dbReference>
<dbReference type="Gene3D" id="1.10.10.10">
    <property type="entry name" value="Winged helix-like DNA-binding domain superfamily/Winged helix DNA-binding domain"/>
    <property type="match status" value="1"/>
</dbReference>
<keyword evidence="5" id="KW-0540">Nuclease</keyword>
<dbReference type="OrthoDB" id="19777at10239"/>
<name>A1BU52_9CAUD</name>
<protein>
    <submittedName>
        <fullName evidence="5">Putative SegB homing endonuclease</fullName>
    </submittedName>
</protein>
<evidence type="ECO:0000256" key="2">
    <source>
        <dbReference type="ARBA" id="ARBA00010045"/>
    </source>
</evidence>
<dbReference type="Pfam" id="PF07460">
    <property type="entry name" value="NUMOD3"/>
    <property type="match status" value="1"/>
</dbReference>